<accession>A0A9D1L0F0</accession>
<dbReference type="Proteomes" id="UP000824175">
    <property type="component" value="Unassembled WGS sequence"/>
</dbReference>
<dbReference type="EMBL" id="DVMJ01000053">
    <property type="protein sequence ID" value="HIU13689.1"/>
    <property type="molecule type" value="Genomic_DNA"/>
</dbReference>
<sequence length="157" mass="18155">MTEPEQTGLLTCEITLSEPWQCVELEKSSYADLEQITCPHETLARLTSLNEVSAFFRVTRHWLKEKGRYVIEVLDVDSMEPKQTYIESEGIACRIYTLEDDRVKVKDRQQEITLLPLPRNILGTLVSLYDLSIVSRTLYQKDVTGPIHIIYHIQKDA</sequence>
<reference evidence="1" key="1">
    <citation type="submission" date="2020-10" db="EMBL/GenBank/DDBJ databases">
        <authorList>
            <person name="Gilroy R."/>
        </authorList>
    </citation>
    <scope>NUCLEOTIDE SEQUENCE</scope>
    <source>
        <strain evidence="1">CHK195-11698</strain>
    </source>
</reference>
<proteinExistence type="predicted"/>
<name>A0A9D1L0F0_9FIRM</name>
<protein>
    <submittedName>
        <fullName evidence="1">Uncharacterized protein</fullName>
    </submittedName>
</protein>
<dbReference type="AlphaFoldDB" id="A0A9D1L0F0"/>
<gene>
    <name evidence="1" type="ORF">IAD15_06425</name>
</gene>
<comment type="caution">
    <text evidence="1">The sequence shown here is derived from an EMBL/GenBank/DDBJ whole genome shotgun (WGS) entry which is preliminary data.</text>
</comment>
<evidence type="ECO:0000313" key="2">
    <source>
        <dbReference type="Proteomes" id="UP000824175"/>
    </source>
</evidence>
<reference evidence="1" key="2">
    <citation type="journal article" date="2021" name="PeerJ">
        <title>Extensive microbial diversity within the chicken gut microbiome revealed by metagenomics and culture.</title>
        <authorList>
            <person name="Gilroy R."/>
            <person name="Ravi A."/>
            <person name="Getino M."/>
            <person name="Pursley I."/>
            <person name="Horton D.L."/>
            <person name="Alikhan N.F."/>
            <person name="Baker D."/>
            <person name="Gharbi K."/>
            <person name="Hall N."/>
            <person name="Watson M."/>
            <person name="Adriaenssens E.M."/>
            <person name="Foster-Nyarko E."/>
            <person name="Jarju S."/>
            <person name="Secka A."/>
            <person name="Antonio M."/>
            <person name="Oren A."/>
            <person name="Chaudhuri R.R."/>
            <person name="La Ragione R."/>
            <person name="Hildebrand F."/>
            <person name="Pallen M.J."/>
        </authorList>
    </citation>
    <scope>NUCLEOTIDE SEQUENCE</scope>
    <source>
        <strain evidence="1">CHK195-11698</strain>
    </source>
</reference>
<evidence type="ECO:0000313" key="1">
    <source>
        <dbReference type="EMBL" id="HIU13689.1"/>
    </source>
</evidence>
<organism evidence="1 2">
    <name type="scientific">Candidatus Fimiplasma intestinipullorum</name>
    <dbReference type="NCBI Taxonomy" id="2840825"/>
    <lineage>
        <taxon>Bacteria</taxon>
        <taxon>Bacillati</taxon>
        <taxon>Bacillota</taxon>
        <taxon>Clostridia</taxon>
        <taxon>Eubacteriales</taxon>
        <taxon>Candidatus Fimiplasma</taxon>
    </lineage>
</organism>